<dbReference type="InterPro" id="IPR011250">
    <property type="entry name" value="OMP/PagP_B-barrel"/>
</dbReference>
<feature type="chain" id="PRO_5006918361" description="Outer membrane protein beta-barrel domain-containing protein" evidence="2">
    <location>
        <begin position="31"/>
        <end position="266"/>
    </location>
</feature>
<dbReference type="Proteomes" id="UP000054600">
    <property type="component" value="Unassembled WGS sequence"/>
</dbReference>
<dbReference type="PATRIC" id="fig|1122169.6.peg.364"/>
<dbReference type="STRING" id="1122169.Lsha_0325"/>
<keyword evidence="1 2" id="KW-0732">Signal</keyword>
<name>A0A0W0Z760_9GAMM</name>
<dbReference type="OrthoDB" id="5652366at2"/>
<sequence>MTLQKIISSVKSKSAALLLATCTMNSFSYADTSPSKNTWKDRWHPVFALGTGVSTAPHIGVSQYFPIRDPIVDEFYIYSSSQKNQSSGFWDLLLAAEWNINQDWMGQAGLDYNQTAPFKVNGTFTQGADMQSADTFSYQYKVLTKQLLVNGKLLYTLKNYVHPYLSAGLGTAFNKAYHYYTNVPANLTFTRMHLDHTNTSLSYALGIGIDTDINKNLRAGIGYRFTDLGTVQLGKAFIDTSLVSGTLANSNFQTNEVLIQLTWVFN</sequence>
<proteinExistence type="predicted"/>
<protein>
    <recommendedName>
        <fullName evidence="3">Outer membrane protein beta-barrel domain-containing protein</fullName>
    </recommendedName>
</protein>
<evidence type="ECO:0000256" key="2">
    <source>
        <dbReference type="SAM" id="SignalP"/>
    </source>
</evidence>
<evidence type="ECO:0000259" key="3">
    <source>
        <dbReference type="Pfam" id="PF13505"/>
    </source>
</evidence>
<comment type="caution">
    <text evidence="4">The sequence shown here is derived from an EMBL/GenBank/DDBJ whole genome shotgun (WGS) entry which is preliminary data.</text>
</comment>
<evidence type="ECO:0000313" key="4">
    <source>
        <dbReference type="EMBL" id="KTD64956.1"/>
    </source>
</evidence>
<gene>
    <name evidence="4" type="ORF">Lsha_0325</name>
</gene>
<accession>A0A0W0Z760</accession>
<evidence type="ECO:0000313" key="5">
    <source>
        <dbReference type="Proteomes" id="UP000054600"/>
    </source>
</evidence>
<feature type="domain" description="Outer membrane protein beta-barrel" evidence="3">
    <location>
        <begin position="99"/>
        <end position="265"/>
    </location>
</feature>
<dbReference type="InterPro" id="IPR027385">
    <property type="entry name" value="Beta-barrel_OMP"/>
</dbReference>
<keyword evidence="5" id="KW-1185">Reference proteome</keyword>
<dbReference type="AlphaFoldDB" id="A0A0W0Z760"/>
<dbReference type="Pfam" id="PF13505">
    <property type="entry name" value="OMP_b-brl"/>
    <property type="match status" value="1"/>
</dbReference>
<feature type="signal peptide" evidence="2">
    <location>
        <begin position="1"/>
        <end position="30"/>
    </location>
</feature>
<dbReference type="Gene3D" id="2.40.160.20">
    <property type="match status" value="1"/>
</dbReference>
<dbReference type="RefSeq" id="WP_018575844.1">
    <property type="nucleotide sequence ID" value="NZ_KB892381.1"/>
</dbReference>
<organism evidence="4 5">
    <name type="scientific">Legionella shakespearei DSM 23087</name>
    <dbReference type="NCBI Taxonomy" id="1122169"/>
    <lineage>
        <taxon>Bacteria</taxon>
        <taxon>Pseudomonadati</taxon>
        <taxon>Pseudomonadota</taxon>
        <taxon>Gammaproteobacteria</taxon>
        <taxon>Legionellales</taxon>
        <taxon>Legionellaceae</taxon>
        <taxon>Legionella</taxon>
    </lineage>
</organism>
<dbReference type="SUPFAM" id="SSF56925">
    <property type="entry name" value="OMPA-like"/>
    <property type="match status" value="1"/>
</dbReference>
<evidence type="ECO:0000256" key="1">
    <source>
        <dbReference type="ARBA" id="ARBA00022729"/>
    </source>
</evidence>
<dbReference type="eggNOG" id="COG3637">
    <property type="taxonomic scope" value="Bacteria"/>
</dbReference>
<dbReference type="EMBL" id="LNYW01000016">
    <property type="protein sequence ID" value="KTD64956.1"/>
    <property type="molecule type" value="Genomic_DNA"/>
</dbReference>
<reference evidence="4 5" key="1">
    <citation type="submission" date="2015-11" db="EMBL/GenBank/DDBJ databases">
        <title>Genomic analysis of 38 Legionella species identifies large and diverse effector repertoires.</title>
        <authorList>
            <person name="Burstein D."/>
            <person name="Amaro F."/>
            <person name="Zusman T."/>
            <person name="Lifshitz Z."/>
            <person name="Cohen O."/>
            <person name="Gilbert J.A."/>
            <person name="Pupko T."/>
            <person name="Shuman H.A."/>
            <person name="Segal G."/>
        </authorList>
    </citation>
    <scope>NUCLEOTIDE SEQUENCE [LARGE SCALE GENOMIC DNA]</scope>
    <source>
        <strain evidence="4 5">ATCC 49655</strain>
    </source>
</reference>